<evidence type="ECO:0000313" key="2">
    <source>
        <dbReference type="Proteomes" id="UP000674270"/>
    </source>
</evidence>
<reference evidence="1" key="1">
    <citation type="submission" date="2021-03" db="EMBL/GenBank/DDBJ databases">
        <authorList>
            <person name="Stanton E."/>
        </authorList>
    </citation>
    <scope>NUCLEOTIDE SEQUENCE</scope>
    <source>
        <strain evidence="1">2020EL-00113</strain>
    </source>
</reference>
<dbReference type="RefSeq" id="WP_166264930.1">
    <property type="nucleotide sequence ID" value="NZ_JAGKLY010000001.1"/>
</dbReference>
<dbReference type="AlphaFoldDB" id="A0A8I2AJE9"/>
<organism evidence="1 2">
    <name type="scientific">Providencia huaxiensis</name>
    <dbReference type="NCBI Taxonomy" id="2027290"/>
    <lineage>
        <taxon>Bacteria</taxon>
        <taxon>Pseudomonadati</taxon>
        <taxon>Pseudomonadota</taxon>
        <taxon>Gammaproteobacteria</taxon>
        <taxon>Enterobacterales</taxon>
        <taxon>Morganellaceae</taxon>
        <taxon>Providencia</taxon>
    </lineage>
</organism>
<protein>
    <submittedName>
        <fullName evidence="1">Uncharacterized protein</fullName>
    </submittedName>
</protein>
<dbReference type="Proteomes" id="UP000674270">
    <property type="component" value="Unassembled WGS sequence"/>
</dbReference>
<name>A0A8I2AJE9_9GAMM</name>
<sequence length="57" mass="6023">MKNASSSHLNFTKLKFNPLFLCVSIIVGTPTIAQAAIMPTNGAGILNQGNGANCRLY</sequence>
<evidence type="ECO:0000313" key="1">
    <source>
        <dbReference type="EMBL" id="MBQ0267374.1"/>
    </source>
</evidence>
<comment type="caution">
    <text evidence="1">The sequence shown here is derived from an EMBL/GenBank/DDBJ whole genome shotgun (WGS) entry which is preliminary data.</text>
</comment>
<gene>
    <name evidence="1" type="ORF">J7T18_03550</name>
</gene>
<proteinExistence type="predicted"/>
<dbReference type="EMBL" id="JAGKLY010000001">
    <property type="protein sequence ID" value="MBQ0267374.1"/>
    <property type="molecule type" value="Genomic_DNA"/>
</dbReference>
<accession>A0A8I2AJE9</accession>